<accession>A0A8S1JEC3</accession>
<evidence type="ECO:0000313" key="1">
    <source>
        <dbReference type="EMBL" id="CAD7705368.1"/>
    </source>
</evidence>
<name>A0A8S1JEC3_9CHLO</name>
<evidence type="ECO:0000313" key="2">
    <source>
        <dbReference type="Proteomes" id="UP000708148"/>
    </source>
</evidence>
<sequence length="116" mass="12845">DGRTVLVGAAKLRVAARSTAMFHTSSIVTTDTWSWAMPTRPLWRSFLNGVQYVMLGCKVYICVPYKQLLHDGHVVMGYAHVAIVDELLEWGAKCGPCGQGKVISNYQGNYLNILLD</sequence>
<protein>
    <submittedName>
        <fullName evidence="1">Uncharacterized protein</fullName>
    </submittedName>
</protein>
<dbReference type="EMBL" id="CAJHUC010003106">
    <property type="protein sequence ID" value="CAD7705368.1"/>
    <property type="molecule type" value="Genomic_DNA"/>
</dbReference>
<gene>
    <name evidence="1" type="ORF">OSTQU699_LOCUS10723</name>
</gene>
<organism evidence="1 2">
    <name type="scientific">Ostreobium quekettii</name>
    <dbReference type="NCBI Taxonomy" id="121088"/>
    <lineage>
        <taxon>Eukaryota</taxon>
        <taxon>Viridiplantae</taxon>
        <taxon>Chlorophyta</taxon>
        <taxon>core chlorophytes</taxon>
        <taxon>Ulvophyceae</taxon>
        <taxon>TCBD clade</taxon>
        <taxon>Bryopsidales</taxon>
        <taxon>Ostreobineae</taxon>
        <taxon>Ostreobiaceae</taxon>
        <taxon>Ostreobium</taxon>
    </lineage>
</organism>
<dbReference type="Proteomes" id="UP000708148">
    <property type="component" value="Unassembled WGS sequence"/>
</dbReference>
<feature type="non-terminal residue" evidence="1">
    <location>
        <position position="1"/>
    </location>
</feature>
<comment type="caution">
    <text evidence="1">The sequence shown here is derived from an EMBL/GenBank/DDBJ whole genome shotgun (WGS) entry which is preliminary data.</text>
</comment>
<dbReference type="AlphaFoldDB" id="A0A8S1JEC3"/>
<keyword evidence="2" id="KW-1185">Reference proteome</keyword>
<reference evidence="1" key="1">
    <citation type="submission" date="2020-12" db="EMBL/GenBank/DDBJ databases">
        <authorList>
            <person name="Iha C."/>
        </authorList>
    </citation>
    <scope>NUCLEOTIDE SEQUENCE</scope>
</reference>
<proteinExistence type="predicted"/>